<evidence type="ECO:0000256" key="3">
    <source>
        <dbReference type="ARBA" id="ARBA00023002"/>
    </source>
</evidence>
<evidence type="ECO:0000313" key="5">
    <source>
        <dbReference type="EMBL" id="KAJ5460082.1"/>
    </source>
</evidence>
<evidence type="ECO:0000313" key="6">
    <source>
        <dbReference type="Proteomes" id="UP001213681"/>
    </source>
</evidence>
<dbReference type="PRINTS" id="PR00080">
    <property type="entry name" value="SDRFAMILY"/>
</dbReference>
<evidence type="ECO:0000256" key="4">
    <source>
        <dbReference type="RuleBase" id="RU000363"/>
    </source>
</evidence>
<dbReference type="AlphaFoldDB" id="A0AAD6CDM9"/>
<evidence type="ECO:0000256" key="1">
    <source>
        <dbReference type="ARBA" id="ARBA00006484"/>
    </source>
</evidence>
<dbReference type="GO" id="GO:0006654">
    <property type="term" value="P:phosphatidic acid biosynthetic process"/>
    <property type="evidence" value="ECO:0007669"/>
    <property type="project" value="TreeGrafter"/>
</dbReference>
<evidence type="ECO:0000256" key="2">
    <source>
        <dbReference type="ARBA" id="ARBA00022857"/>
    </source>
</evidence>
<proteinExistence type="inferred from homology"/>
<dbReference type="EMBL" id="JAPVEA010000002">
    <property type="protein sequence ID" value="KAJ5460082.1"/>
    <property type="molecule type" value="Genomic_DNA"/>
</dbReference>
<gene>
    <name evidence="5" type="ORF">N7458_001634</name>
</gene>
<dbReference type="GO" id="GO:0004806">
    <property type="term" value="F:triacylglycerol lipase activity"/>
    <property type="evidence" value="ECO:0007669"/>
    <property type="project" value="TreeGrafter"/>
</dbReference>
<dbReference type="Proteomes" id="UP001213681">
    <property type="component" value="Unassembled WGS sequence"/>
</dbReference>
<protein>
    <recommendedName>
        <fullName evidence="7">NAD(P)-binding protein</fullName>
    </recommendedName>
</protein>
<dbReference type="Gene3D" id="3.40.50.720">
    <property type="entry name" value="NAD(P)-binding Rossmann-like Domain"/>
    <property type="match status" value="1"/>
</dbReference>
<dbReference type="SUPFAM" id="SSF51735">
    <property type="entry name" value="NAD(P)-binding Rossmann-fold domains"/>
    <property type="match status" value="1"/>
</dbReference>
<reference evidence="5" key="2">
    <citation type="journal article" date="2023" name="IMA Fungus">
        <title>Comparative genomic study of the Penicillium genus elucidates a diverse pangenome and 15 lateral gene transfer events.</title>
        <authorList>
            <person name="Petersen C."/>
            <person name="Sorensen T."/>
            <person name="Nielsen M.R."/>
            <person name="Sondergaard T.E."/>
            <person name="Sorensen J.L."/>
            <person name="Fitzpatrick D.A."/>
            <person name="Frisvad J.C."/>
            <person name="Nielsen K.L."/>
        </authorList>
    </citation>
    <scope>NUCLEOTIDE SEQUENCE</scope>
    <source>
        <strain evidence="5">IBT 16125</strain>
    </source>
</reference>
<dbReference type="GO" id="GO:0005811">
    <property type="term" value="C:lipid droplet"/>
    <property type="evidence" value="ECO:0007669"/>
    <property type="project" value="TreeGrafter"/>
</dbReference>
<comment type="similarity">
    <text evidence="1 4">Belongs to the short-chain dehydrogenases/reductases (SDR) family.</text>
</comment>
<dbReference type="GO" id="GO:0000140">
    <property type="term" value="F:acylglycerone-phosphate reductase (NADP+) activity"/>
    <property type="evidence" value="ECO:0007669"/>
    <property type="project" value="TreeGrafter"/>
</dbReference>
<name>A0AAD6CDM9_9EURO</name>
<organism evidence="5 6">
    <name type="scientific">Penicillium daleae</name>
    <dbReference type="NCBI Taxonomy" id="63821"/>
    <lineage>
        <taxon>Eukaryota</taxon>
        <taxon>Fungi</taxon>
        <taxon>Dikarya</taxon>
        <taxon>Ascomycota</taxon>
        <taxon>Pezizomycotina</taxon>
        <taxon>Eurotiomycetes</taxon>
        <taxon>Eurotiomycetidae</taxon>
        <taxon>Eurotiales</taxon>
        <taxon>Aspergillaceae</taxon>
        <taxon>Penicillium</taxon>
    </lineage>
</organism>
<dbReference type="PANTHER" id="PTHR44169">
    <property type="entry name" value="NADPH-DEPENDENT 1-ACYLDIHYDROXYACETONE PHOSPHATE REDUCTASE"/>
    <property type="match status" value="1"/>
</dbReference>
<keyword evidence="3" id="KW-0560">Oxidoreductase</keyword>
<dbReference type="RefSeq" id="XP_056769124.1">
    <property type="nucleotide sequence ID" value="XM_056905017.1"/>
</dbReference>
<dbReference type="InterPro" id="IPR002347">
    <property type="entry name" value="SDR_fam"/>
</dbReference>
<dbReference type="GeneID" id="81595260"/>
<reference evidence="5" key="1">
    <citation type="submission" date="2022-12" db="EMBL/GenBank/DDBJ databases">
        <authorList>
            <person name="Petersen C."/>
        </authorList>
    </citation>
    <scope>NUCLEOTIDE SEQUENCE</scope>
    <source>
        <strain evidence="5">IBT 16125</strain>
    </source>
</reference>
<keyword evidence="2" id="KW-0521">NADP</keyword>
<evidence type="ECO:0008006" key="7">
    <source>
        <dbReference type="Google" id="ProtNLM"/>
    </source>
</evidence>
<sequence length="261" mass="28177">MVTESQSVLITGSAQKLENLSAKGIDVLELDVTQSASIAAAKDIIKERTGGKLNVLVNNAGALIESAALDTDISDIKSMYDVNVFGPMEMVRQFTPLLLPVKGTIVNIGSILGIMPYPFMSAYNASKAALAQYSETLRLELEPIGIKVVTVVTGQVSTNIVALPTLEEKSIYKPLEPTLQERAKAHIEKGMDADSYANAVVNHVTASSTKPWFWKGTNSTVTWFVSTFAPKTAFDSLMKKMSGLGKSQNEIMQRAMKTLSA</sequence>
<dbReference type="PANTHER" id="PTHR44169:SF6">
    <property type="entry name" value="NADPH-DEPENDENT 1-ACYLDIHYDROXYACETONE PHOSPHATE REDUCTASE"/>
    <property type="match status" value="1"/>
</dbReference>
<dbReference type="Pfam" id="PF00106">
    <property type="entry name" value="adh_short"/>
    <property type="match status" value="1"/>
</dbReference>
<keyword evidence="6" id="KW-1185">Reference proteome</keyword>
<dbReference type="InterPro" id="IPR036291">
    <property type="entry name" value="NAD(P)-bd_dom_sf"/>
</dbReference>
<dbReference type="GO" id="GO:0005783">
    <property type="term" value="C:endoplasmic reticulum"/>
    <property type="evidence" value="ECO:0007669"/>
    <property type="project" value="TreeGrafter"/>
</dbReference>
<dbReference type="PROSITE" id="PS00061">
    <property type="entry name" value="ADH_SHORT"/>
    <property type="match status" value="1"/>
</dbReference>
<comment type="caution">
    <text evidence="5">The sequence shown here is derived from an EMBL/GenBank/DDBJ whole genome shotgun (WGS) entry which is preliminary data.</text>
</comment>
<accession>A0AAD6CDM9</accession>
<dbReference type="PRINTS" id="PR00081">
    <property type="entry name" value="GDHRDH"/>
</dbReference>
<dbReference type="InterPro" id="IPR020904">
    <property type="entry name" value="Sc_DH/Rdtase_CS"/>
</dbReference>
<dbReference type="GO" id="GO:0019433">
    <property type="term" value="P:triglyceride catabolic process"/>
    <property type="evidence" value="ECO:0007669"/>
    <property type="project" value="TreeGrafter"/>
</dbReference>